<dbReference type="InterPro" id="IPR037150">
    <property type="entry name" value="H-NS_C_dom_sf"/>
</dbReference>
<proteinExistence type="predicted"/>
<dbReference type="AlphaFoldDB" id="A0A2T5JT99"/>
<dbReference type="RefSeq" id="WP_108222303.1">
    <property type="nucleotide sequence ID" value="NZ_QAOT01000022.1"/>
</dbReference>
<protein>
    <submittedName>
        <fullName evidence="2">DNA-binding protein H-NS</fullName>
    </submittedName>
</protein>
<keyword evidence="3" id="KW-1185">Reference proteome</keyword>
<dbReference type="Proteomes" id="UP000244060">
    <property type="component" value="Unassembled WGS sequence"/>
</dbReference>
<dbReference type="SMART" id="SM00528">
    <property type="entry name" value="HNS"/>
    <property type="match status" value="1"/>
</dbReference>
<dbReference type="Pfam" id="PF00816">
    <property type="entry name" value="Histone_HNS"/>
    <property type="match status" value="1"/>
</dbReference>
<accession>A0A2T5JT99</accession>
<dbReference type="GO" id="GO:0003677">
    <property type="term" value="F:DNA binding"/>
    <property type="evidence" value="ECO:0007669"/>
    <property type="project" value="UniProtKB-KW"/>
</dbReference>
<sequence length="102" mass="11496">MGAIDIDALSREELEELQTKIDVALAALERRRRLDALADLAKRARELGYTLGEVTGVSKTQPRANRYANPANPDEFWCGRGRKPRWFEQAMAAGWAPEELLI</sequence>
<organism evidence="2 3">
    <name type="scientific">Cereibacter azotoformans</name>
    <dbReference type="NCBI Taxonomy" id="43057"/>
    <lineage>
        <taxon>Bacteria</taxon>
        <taxon>Pseudomonadati</taxon>
        <taxon>Pseudomonadota</taxon>
        <taxon>Alphaproteobacteria</taxon>
        <taxon>Rhodobacterales</taxon>
        <taxon>Paracoccaceae</taxon>
        <taxon>Cereibacter</taxon>
    </lineage>
</organism>
<evidence type="ECO:0000313" key="2">
    <source>
        <dbReference type="EMBL" id="PTR13389.1"/>
    </source>
</evidence>
<dbReference type="EMBL" id="QAOT01000022">
    <property type="protein sequence ID" value="PTR13389.1"/>
    <property type="molecule type" value="Genomic_DNA"/>
</dbReference>
<evidence type="ECO:0000259" key="1">
    <source>
        <dbReference type="SMART" id="SM00528"/>
    </source>
</evidence>
<dbReference type="OrthoDB" id="5297879at2"/>
<evidence type="ECO:0000313" key="3">
    <source>
        <dbReference type="Proteomes" id="UP000244060"/>
    </source>
</evidence>
<dbReference type="Gene3D" id="4.10.430.10">
    <property type="entry name" value="Histone-like protein H-NS, C-terminal domain"/>
    <property type="match status" value="1"/>
</dbReference>
<comment type="caution">
    <text evidence="2">The sequence shown here is derived from an EMBL/GenBank/DDBJ whole genome shotgun (WGS) entry which is preliminary data.</text>
</comment>
<gene>
    <name evidence="2" type="ORF">C8J28_12219</name>
</gene>
<reference evidence="2 3" key="1">
    <citation type="submission" date="2018-04" db="EMBL/GenBank/DDBJ databases">
        <title>Genomic Encyclopedia of Type Strains, Phase III (KMG-III): the genomes of soil and plant-associated and newly described type strains.</title>
        <authorList>
            <person name="Whitman W."/>
        </authorList>
    </citation>
    <scope>NUCLEOTIDE SEQUENCE [LARGE SCALE GENOMIC DNA]</scope>
    <source>
        <strain evidence="2 3">KA25</strain>
    </source>
</reference>
<feature type="domain" description="DNA-binding protein H-NS-like C-terminal" evidence="1">
    <location>
        <begin position="57"/>
        <end position="102"/>
    </location>
</feature>
<dbReference type="SUPFAM" id="SSF81273">
    <property type="entry name" value="H-NS histone-like proteins"/>
    <property type="match status" value="1"/>
</dbReference>
<name>A0A2T5JT99_9RHOB</name>
<dbReference type="InterPro" id="IPR027444">
    <property type="entry name" value="H-NS_C_dom"/>
</dbReference>
<keyword evidence="2" id="KW-0238">DNA-binding</keyword>